<dbReference type="PANTHER" id="PTHR24300:SF375">
    <property type="entry name" value="CYTOCHROME P450 FAMILY"/>
    <property type="match status" value="1"/>
</dbReference>
<feature type="transmembrane region" description="Helical" evidence="9">
    <location>
        <begin position="12"/>
        <end position="30"/>
    </location>
</feature>
<dbReference type="GO" id="GO:0005506">
    <property type="term" value="F:iron ion binding"/>
    <property type="evidence" value="ECO:0007669"/>
    <property type="project" value="InterPro"/>
</dbReference>
<dbReference type="PROSITE" id="PS00086">
    <property type="entry name" value="CYTOCHROME_P450"/>
    <property type="match status" value="1"/>
</dbReference>
<keyword evidence="9" id="KW-1133">Transmembrane helix</keyword>
<evidence type="ECO:0000313" key="11">
    <source>
        <dbReference type="Proteomes" id="UP001283361"/>
    </source>
</evidence>
<dbReference type="InterPro" id="IPR036396">
    <property type="entry name" value="Cyt_P450_sf"/>
</dbReference>
<evidence type="ECO:0000256" key="4">
    <source>
        <dbReference type="ARBA" id="ARBA00023002"/>
    </source>
</evidence>
<evidence type="ECO:0000313" key="10">
    <source>
        <dbReference type="EMBL" id="KAK3711814.1"/>
    </source>
</evidence>
<evidence type="ECO:0000256" key="9">
    <source>
        <dbReference type="SAM" id="Phobius"/>
    </source>
</evidence>
<keyword evidence="9" id="KW-0472">Membrane</keyword>
<dbReference type="InterPro" id="IPR002401">
    <property type="entry name" value="Cyt_P450_E_grp-I"/>
</dbReference>
<dbReference type="SUPFAM" id="SSF48264">
    <property type="entry name" value="Cytochrome P450"/>
    <property type="match status" value="1"/>
</dbReference>
<evidence type="ECO:0000256" key="6">
    <source>
        <dbReference type="ARBA" id="ARBA00023033"/>
    </source>
</evidence>
<dbReference type="GO" id="GO:0006082">
    <property type="term" value="P:organic acid metabolic process"/>
    <property type="evidence" value="ECO:0007669"/>
    <property type="project" value="TreeGrafter"/>
</dbReference>
<dbReference type="InterPro" id="IPR001128">
    <property type="entry name" value="Cyt_P450"/>
</dbReference>
<comment type="cofactor">
    <cofactor evidence="1 7">
        <name>heme</name>
        <dbReference type="ChEBI" id="CHEBI:30413"/>
    </cofactor>
</comment>
<feature type="binding site" description="axial binding residue" evidence="7">
    <location>
        <position position="449"/>
    </location>
    <ligand>
        <name>heme</name>
        <dbReference type="ChEBI" id="CHEBI:30413"/>
    </ligand>
    <ligandPart>
        <name>Fe</name>
        <dbReference type="ChEBI" id="CHEBI:18248"/>
    </ligandPart>
</feature>
<evidence type="ECO:0000256" key="5">
    <source>
        <dbReference type="ARBA" id="ARBA00023004"/>
    </source>
</evidence>
<dbReference type="GO" id="GO:0005737">
    <property type="term" value="C:cytoplasm"/>
    <property type="evidence" value="ECO:0007669"/>
    <property type="project" value="TreeGrafter"/>
</dbReference>
<reference evidence="10" key="1">
    <citation type="journal article" date="2023" name="G3 (Bethesda)">
        <title>A reference genome for the long-term kleptoplast-retaining sea slug Elysia crispata morphotype clarki.</title>
        <authorList>
            <person name="Eastman K.E."/>
            <person name="Pendleton A.L."/>
            <person name="Shaikh M.A."/>
            <person name="Suttiyut T."/>
            <person name="Ogas R."/>
            <person name="Tomko P."/>
            <person name="Gavelis G."/>
            <person name="Widhalm J.R."/>
            <person name="Wisecaver J.H."/>
        </authorList>
    </citation>
    <scope>NUCLEOTIDE SEQUENCE</scope>
    <source>
        <strain evidence="10">ECLA1</strain>
    </source>
</reference>
<keyword evidence="6 8" id="KW-0503">Monooxygenase</keyword>
<protein>
    <recommendedName>
        <fullName evidence="12">Cytochrome P450</fullName>
    </recommendedName>
</protein>
<accession>A0AAE1CLW3</accession>
<evidence type="ECO:0000256" key="2">
    <source>
        <dbReference type="ARBA" id="ARBA00010617"/>
    </source>
</evidence>
<dbReference type="PRINTS" id="PR00463">
    <property type="entry name" value="EP450I"/>
</dbReference>
<proteinExistence type="inferred from homology"/>
<dbReference type="Pfam" id="PF00067">
    <property type="entry name" value="p450"/>
    <property type="match status" value="1"/>
</dbReference>
<evidence type="ECO:0000256" key="1">
    <source>
        <dbReference type="ARBA" id="ARBA00001971"/>
    </source>
</evidence>
<dbReference type="GO" id="GO:0020037">
    <property type="term" value="F:heme binding"/>
    <property type="evidence" value="ECO:0007669"/>
    <property type="project" value="InterPro"/>
</dbReference>
<dbReference type="AlphaFoldDB" id="A0AAE1CLW3"/>
<keyword evidence="7 8" id="KW-0349">Heme</keyword>
<dbReference type="Proteomes" id="UP001283361">
    <property type="component" value="Unassembled WGS sequence"/>
</dbReference>
<dbReference type="PRINTS" id="PR00385">
    <property type="entry name" value="P450"/>
</dbReference>
<dbReference type="EMBL" id="JAWDGP010007596">
    <property type="protein sequence ID" value="KAK3711814.1"/>
    <property type="molecule type" value="Genomic_DNA"/>
</dbReference>
<comment type="similarity">
    <text evidence="2 8">Belongs to the cytochrome P450 family.</text>
</comment>
<organism evidence="10 11">
    <name type="scientific">Elysia crispata</name>
    <name type="common">lettuce slug</name>
    <dbReference type="NCBI Taxonomy" id="231223"/>
    <lineage>
        <taxon>Eukaryota</taxon>
        <taxon>Metazoa</taxon>
        <taxon>Spiralia</taxon>
        <taxon>Lophotrochozoa</taxon>
        <taxon>Mollusca</taxon>
        <taxon>Gastropoda</taxon>
        <taxon>Heterobranchia</taxon>
        <taxon>Euthyneura</taxon>
        <taxon>Panpulmonata</taxon>
        <taxon>Sacoglossa</taxon>
        <taxon>Placobranchoidea</taxon>
        <taxon>Plakobranchidae</taxon>
        <taxon>Elysia</taxon>
    </lineage>
</organism>
<evidence type="ECO:0000256" key="7">
    <source>
        <dbReference type="PIRSR" id="PIRSR602401-1"/>
    </source>
</evidence>
<name>A0AAE1CLW3_9GAST</name>
<dbReference type="Gene3D" id="1.10.630.10">
    <property type="entry name" value="Cytochrome P450"/>
    <property type="match status" value="1"/>
</dbReference>
<dbReference type="InterPro" id="IPR017972">
    <property type="entry name" value="Cyt_P450_CS"/>
</dbReference>
<sequence length="506" mass="57757">MFSFTSMSEITWTVIAVLIGLVVYYAWSLVRPKYTGLNIPPFPAPKRFLTGHLHLWVPKHELEVVRDMRAAAGDIFSLDFFGKLMVVVNGHENVKEIVVKHWKEAPNRPVFVHQHVLDEVNCGVLNATGDNWKAQRTATISIMRDFGMGKSRLAEKIVEEVEVFVNKLKSFDSKPIDFKLLINVSVSNVICAMIIGKRFDHNDQYFSKLVKQVDIAFSKVPTLAVGILVSFARYLPFDVAGIKIWVDSMFAFRNEFALPYIEAAKRNALGNDLPDCYIPAYRQKMEQETHKGLTKYLNEKNLSASILQLFLGGTETTSTTIYWTVLYLLHHPEVQQKAFKEIEAHVGLDRLPTLAHKPQLCYLEAVIRESQRLSAVSALLPRIAVENFEFKGFTIPKDTIILVNTVSCLQDAKNWGDPENFRPERFLTEDGNLHNPEEFCPFGMGKRTCLAENLAKMELFLFLGAMIQNFRFEPENCDEMPTMKGHIQMVHAPKPFKVKFVPRSRE</sequence>
<evidence type="ECO:0008006" key="12">
    <source>
        <dbReference type="Google" id="ProtNLM"/>
    </source>
</evidence>
<gene>
    <name evidence="10" type="ORF">RRG08_037018</name>
</gene>
<dbReference type="GO" id="GO:0006805">
    <property type="term" value="P:xenobiotic metabolic process"/>
    <property type="evidence" value="ECO:0007669"/>
    <property type="project" value="TreeGrafter"/>
</dbReference>
<comment type="caution">
    <text evidence="10">The sequence shown here is derived from an EMBL/GenBank/DDBJ whole genome shotgun (WGS) entry which is preliminary data.</text>
</comment>
<keyword evidence="3 7" id="KW-0479">Metal-binding</keyword>
<dbReference type="PANTHER" id="PTHR24300">
    <property type="entry name" value="CYTOCHROME P450 508A4-RELATED"/>
    <property type="match status" value="1"/>
</dbReference>
<keyword evidence="5 7" id="KW-0408">Iron</keyword>
<dbReference type="FunFam" id="1.10.630.10:FF:000036">
    <property type="entry name" value="CYtochrome P450 family"/>
    <property type="match status" value="1"/>
</dbReference>
<evidence type="ECO:0000256" key="3">
    <source>
        <dbReference type="ARBA" id="ARBA00022723"/>
    </source>
</evidence>
<evidence type="ECO:0000256" key="8">
    <source>
        <dbReference type="RuleBase" id="RU000461"/>
    </source>
</evidence>
<dbReference type="GO" id="GO:0016712">
    <property type="term" value="F:oxidoreductase activity, acting on paired donors, with incorporation or reduction of molecular oxygen, reduced flavin or flavoprotein as one donor, and incorporation of one atom of oxygen"/>
    <property type="evidence" value="ECO:0007669"/>
    <property type="project" value="TreeGrafter"/>
</dbReference>
<keyword evidence="9" id="KW-0812">Transmembrane</keyword>
<keyword evidence="11" id="KW-1185">Reference proteome</keyword>
<dbReference type="InterPro" id="IPR050182">
    <property type="entry name" value="Cytochrome_P450_fam2"/>
</dbReference>
<feature type="transmembrane region" description="Helical" evidence="9">
    <location>
        <begin position="215"/>
        <end position="235"/>
    </location>
</feature>
<keyword evidence="4 8" id="KW-0560">Oxidoreductase</keyword>